<dbReference type="Gene3D" id="3.40.50.10330">
    <property type="entry name" value="Probable inorganic polyphosphate/atp-NAD kinase, domain 1"/>
    <property type="match status" value="1"/>
</dbReference>
<dbReference type="GO" id="GO:0016301">
    <property type="term" value="F:kinase activity"/>
    <property type="evidence" value="ECO:0007669"/>
    <property type="project" value="UniProtKB-KW"/>
</dbReference>
<dbReference type="RefSeq" id="WP_090477410.1">
    <property type="nucleotide sequence ID" value="NZ_LT629710.1"/>
</dbReference>
<evidence type="ECO:0000256" key="3">
    <source>
        <dbReference type="ARBA" id="ARBA00022679"/>
    </source>
</evidence>
<dbReference type="GO" id="GO:0008654">
    <property type="term" value="P:phospholipid biosynthetic process"/>
    <property type="evidence" value="ECO:0007669"/>
    <property type="project" value="UniProtKB-KW"/>
</dbReference>
<name>A0A1H0QNK8_9ACTN</name>
<evidence type="ECO:0000256" key="8">
    <source>
        <dbReference type="ARBA" id="ARBA00023264"/>
    </source>
</evidence>
<dbReference type="AlphaFoldDB" id="A0A1H0QNK8"/>
<keyword evidence="7" id="KW-0594">Phospholipid biosynthesis</keyword>
<organism evidence="10 11">
    <name type="scientific">Nakamurella panacisegetis</name>
    <dbReference type="NCBI Taxonomy" id="1090615"/>
    <lineage>
        <taxon>Bacteria</taxon>
        <taxon>Bacillati</taxon>
        <taxon>Actinomycetota</taxon>
        <taxon>Actinomycetes</taxon>
        <taxon>Nakamurellales</taxon>
        <taxon>Nakamurellaceae</taxon>
        <taxon>Nakamurella</taxon>
    </lineage>
</organism>
<keyword evidence="6" id="KW-0067">ATP-binding</keyword>
<comment type="similarity">
    <text evidence="2">Belongs to the diacylglycerol/lipid kinase family.</text>
</comment>
<dbReference type="GO" id="GO:0005524">
    <property type="term" value="F:ATP binding"/>
    <property type="evidence" value="ECO:0007669"/>
    <property type="project" value="UniProtKB-KW"/>
</dbReference>
<evidence type="ECO:0000256" key="2">
    <source>
        <dbReference type="ARBA" id="ARBA00005983"/>
    </source>
</evidence>
<reference evidence="10 11" key="1">
    <citation type="submission" date="2016-10" db="EMBL/GenBank/DDBJ databases">
        <authorList>
            <person name="de Groot N.N."/>
        </authorList>
    </citation>
    <scope>NUCLEOTIDE SEQUENCE [LARGE SCALE GENOMIC DNA]</scope>
    <source>
        <strain evidence="11">P4-7,KCTC 19426,CECT 7604</strain>
    </source>
</reference>
<keyword evidence="4" id="KW-0547">Nucleotide-binding</keyword>
<dbReference type="InterPro" id="IPR017438">
    <property type="entry name" value="ATP-NAD_kinase_N"/>
</dbReference>
<keyword evidence="7" id="KW-0443">Lipid metabolism</keyword>
<keyword evidence="5 10" id="KW-0418">Kinase</keyword>
<evidence type="ECO:0000256" key="5">
    <source>
        <dbReference type="ARBA" id="ARBA00022777"/>
    </source>
</evidence>
<dbReference type="PANTHER" id="PTHR12358:SF106">
    <property type="entry name" value="LIPID KINASE YEGS"/>
    <property type="match status" value="1"/>
</dbReference>
<evidence type="ECO:0000256" key="1">
    <source>
        <dbReference type="ARBA" id="ARBA00001946"/>
    </source>
</evidence>
<dbReference type="OrthoDB" id="3171056at2"/>
<dbReference type="PROSITE" id="PS50146">
    <property type="entry name" value="DAGK"/>
    <property type="match status" value="1"/>
</dbReference>
<dbReference type="InterPro" id="IPR045540">
    <property type="entry name" value="YegS/DAGK_C"/>
</dbReference>
<gene>
    <name evidence="10" type="ORF">SAMN04515671_3179</name>
</gene>
<dbReference type="Pfam" id="PF19279">
    <property type="entry name" value="YegS_C"/>
    <property type="match status" value="1"/>
</dbReference>
<evidence type="ECO:0000259" key="9">
    <source>
        <dbReference type="PROSITE" id="PS50146"/>
    </source>
</evidence>
<dbReference type="GO" id="GO:0005886">
    <property type="term" value="C:plasma membrane"/>
    <property type="evidence" value="ECO:0007669"/>
    <property type="project" value="TreeGrafter"/>
</dbReference>
<protein>
    <submittedName>
        <fullName evidence="10">Lipid kinase, YegS/Rv2252/BmrU family</fullName>
    </submittedName>
</protein>
<proteinExistence type="inferred from homology"/>
<dbReference type="InterPro" id="IPR050187">
    <property type="entry name" value="Lipid_Phosphate_FormReg"/>
</dbReference>
<keyword evidence="7" id="KW-0444">Lipid biosynthesis</keyword>
<dbReference type="Pfam" id="PF00781">
    <property type="entry name" value="DAGK_cat"/>
    <property type="match status" value="1"/>
</dbReference>
<dbReference type="Gene3D" id="2.60.200.40">
    <property type="match status" value="1"/>
</dbReference>
<dbReference type="InterPro" id="IPR016064">
    <property type="entry name" value="NAD/diacylglycerol_kinase_sf"/>
</dbReference>
<keyword evidence="3" id="KW-0808">Transferase</keyword>
<comment type="cofactor">
    <cofactor evidence="1">
        <name>Mg(2+)</name>
        <dbReference type="ChEBI" id="CHEBI:18420"/>
    </cofactor>
</comment>
<dbReference type="SUPFAM" id="SSF111331">
    <property type="entry name" value="NAD kinase/diacylglycerol kinase-like"/>
    <property type="match status" value="1"/>
</dbReference>
<evidence type="ECO:0000256" key="7">
    <source>
        <dbReference type="ARBA" id="ARBA00023209"/>
    </source>
</evidence>
<dbReference type="Proteomes" id="UP000198741">
    <property type="component" value="Chromosome I"/>
</dbReference>
<evidence type="ECO:0000313" key="10">
    <source>
        <dbReference type="EMBL" id="SDP18842.1"/>
    </source>
</evidence>
<dbReference type="PANTHER" id="PTHR12358">
    <property type="entry name" value="SPHINGOSINE KINASE"/>
    <property type="match status" value="1"/>
</dbReference>
<sequence>MSALDAPVAEKDVPSEVGWRTAVVANPARVADLSRRRQMIEEVLADAGWPAPSWSETTPEDPGTGQARRAVAAGARVVFACGGDGTVRAVIAGMLDADAALAVLPAGTGNLLAANLNLPEDPAQVVRLVIAGERRRLDLGQVDGQVFAVMAGMGFDAAMMDDASDTLKARFGPVAYVFSALRHLRDRPMRLEIDIDDRPTVRCRARSVLVGNVGTLQGGVRLLPNAEPDSGSMEVAILQPHHLGHWLGLAAAVVLRRRTVPRMTTWRGSRINVRSDRTHPRQLDGDVIEPSDTLSVSVIPGGIAVCVPPA</sequence>
<feature type="domain" description="DAGKc" evidence="9">
    <location>
        <begin position="67"/>
        <end position="146"/>
    </location>
</feature>
<dbReference type="SMART" id="SM00046">
    <property type="entry name" value="DAGKc"/>
    <property type="match status" value="1"/>
</dbReference>
<dbReference type="STRING" id="1090615.SAMN04515671_3179"/>
<keyword evidence="8" id="KW-1208">Phospholipid metabolism</keyword>
<accession>A0A1H0QNK8</accession>
<evidence type="ECO:0000313" key="11">
    <source>
        <dbReference type="Proteomes" id="UP000198741"/>
    </source>
</evidence>
<dbReference type="InterPro" id="IPR001206">
    <property type="entry name" value="Diacylglycerol_kinase_cat_dom"/>
</dbReference>
<dbReference type="EMBL" id="LT629710">
    <property type="protein sequence ID" value="SDP18842.1"/>
    <property type="molecule type" value="Genomic_DNA"/>
</dbReference>
<keyword evidence="11" id="KW-1185">Reference proteome</keyword>
<evidence type="ECO:0000256" key="4">
    <source>
        <dbReference type="ARBA" id="ARBA00022741"/>
    </source>
</evidence>
<evidence type="ECO:0000256" key="6">
    <source>
        <dbReference type="ARBA" id="ARBA00022840"/>
    </source>
</evidence>